<dbReference type="Gene3D" id="3.30.300.30">
    <property type="match status" value="1"/>
</dbReference>
<keyword evidence="4" id="KW-1185">Reference proteome</keyword>
<dbReference type="SUPFAM" id="SSF56801">
    <property type="entry name" value="Acetyl-CoA synthetase-like"/>
    <property type="match status" value="1"/>
</dbReference>
<dbReference type="Pfam" id="PF13193">
    <property type="entry name" value="AMP-binding_C"/>
    <property type="match status" value="1"/>
</dbReference>
<dbReference type="Proteomes" id="UP001595912">
    <property type="component" value="Unassembled WGS sequence"/>
</dbReference>
<comment type="caution">
    <text evidence="3">The sequence shown here is derived from an EMBL/GenBank/DDBJ whole genome shotgun (WGS) entry which is preliminary data.</text>
</comment>
<name>A0ABV9W4E2_9ACTN</name>
<dbReference type="PANTHER" id="PTHR45527">
    <property type="entry name" value="NONRIBOSOMAL PEPTIDE SYNTHETASE"/>
    <property type="match status" value="1"/>
</dbReference>
<dbReference type="InterPro" id="IPR020845">
    <property type="entry name" value="AMP-binding_CS"/>
</dbReference>
<dbReference type="NCBIfam" id="TIGR01733">
    <property type="entry name" value="AA-adenyl-dom"/>
    <property type="match status" value="1"/>
</dbReference>
<dbReference type="Gene3D" id="3.40.50.12780">
    <property type="entry name" value="N-terminal domain of ligase-like"/>
    <property type="match status" value="1"/>
</dbReference>
<dbReference type="Pfam" id="PF00501">
    <property type="entry name" value="AMP-binding"/>
    <property type="match status" value="1"/>
</dbReference>
<dbReference type="InterPro" id="IPR025110">
    <property type="entry name" value="AMP-bd_C"/>
</dbReference>
<sequence length="514" mass="56053">MSDRTLYALFDDTVAAHPHDIALEVGEERFSYAELSRLADALAARILQARDGQVPARVGLLAARSPLAYVGYLAVQRLSGTVVPLNPIFPAERNTAIARAGRLELVLVEQDGGDELPAPVMRLDGTLLAELRASAQPALPARSATVDDLAYILFTSGSTGVPKGVPVRHRNVSSYVEHVVARYGIGPGSRLSQTFDLTFDPSVFDLFAAWASGATLVVPSRGDLLAPVRFVNRKAITHWFSVPSIVSFADRLHGLAAGSMPDLRWGLFAGEALTLQQARAWQHAAPGCTIENIYGPTELTVTCTEYRLPAAPADWPSTSNGTVPIGQVYPRLEHAVVDERGQPAHQGELCIRGPQRFPGYVDPADNINRFFEQTDAGFVSYNGSGPLTEQHWYRTGDRVRRESGELVHLGRLDHQLKIRGYRVELGEIESVLRRQPGVREAFVVPLDAADGEIDLGAVYTGLEQDEGLLLEALRATLPTYMVPRRLVWRQELPLNVNGKVDRKAIAGTLAPIVT</sequence>
<dbReference type="InterPro" id="IPR000873">
    <property type="entry name" value="AMP-dep_synth/lig_dom"/>
</dbReference>
<protein>
    <submittedName>
        <fullName evidence="3">Amino acid adenylation domain-containing protein</fullName>
    </submittedName>
</protein>
<dbReference type="EMBL" id="JBHSIU010000042">
    <property type="protein sequence ID" value="MFC5002720.1"/>
    <property type="molecule type" value="Genomic_DNA"/>
</dbReference>
<dbReference type="InterPro" id="IPR010071">
    <property type="entry name" value="AA_adenyl_dom"/>
</dbReference>
<dbReference type="PROSITE" id="PS00455">
    <property type="entry name" value="AMP_BINDING"/>
    <property type="match status" value="1"/>
</dbReference>
<dbReference type="PANTHER" id="PTHR45527:SF1">
    <property type="entry name" value="FATTY ACID SYNTHASE"/>
    <property type="match status" value="1"/>
</dbReference>
<dbReference type="InterPro" id="IPR045851">
    <property type="entry name" value="AMP-bd_C_sf"/>
</dbReference>
<evidence type="ECO:0000313" key="3">
    <source>
        <dbReference type="EMBL" id="MFC5002720.1"/>
    </source>
</evidence>
<organism evidence="3 4">
    <name type="scientific">Dactylosporangium cerinum</name>
    <dbReference type="NCBI Taxonomy" id="1434730"/>
    <lineage>
        <taxon>Bacteria</taxon>
        <taxon>Bacillati</taxon>
        <taxon>Actinomycetota</taxon>
        <taxon>Actinomycetes</taxon>
        <taxon>Micromonosporales</taxon>
        <taxon>Micromonosporaceae</taxon>
        <taxon>Dactylosporangium</taxon>
    </lineage>
</organism>
<dbReference type="RefSeq" id="WP_380121070.1">
    <property type="nucleotide sequence ID" value="NZ_JBHSIU010000042.1"/>
</dbReference>
<evidence type="ECO:0000259" key="2">
    <source>
        <dbReference type="Pfam" id="PF13193"/>
    </source>
</evidence>
<feature type="domain" description="AMP-binding enzyme C-terminal" evidence="2">
    <location>
        <begin position="427"/>
        <end position="499"/>
    </location>
</feature>
<accession>A0ABV9W4E2</accession>
<evidence type="ECO:0000259" key="1">
    <source>
        <dbReference type="Pfam" id="PF00501"/>
    </source>
</evidence>
<feature type="domain" description="AMP-dependent synthetase/ligase" evidence="1">
    <location>
        <begin position="10"/>
        <end position="360"/>
    </location>
</feature>
<proteinExistence type="predicted"/>
<dbReference type="InterPro" id="IPR042099">
    <property type="entry name" value="ANL_N_sf"/>
</dbReference>
<gene>
    <name evidence="3" type="ORF">ACFPIJ_33445</name>
</gene>
<reference evidence="4" key="1">
    <citation type="journal article" date="2019" name="Int. J. Syst. Evol. Microbiol.">
        <title>The Global Catalogue of Microorganisms (GCM) 10K type strain sequencing project: providing services to taxonomists for standard genome sequencing and annotation.</title>
        <authorList>
            <consortium name="The Broad Institute Genomics Platform"/>
            <consortium name="The Broad Institute Genome Sequencing Center for Infectious Disease"/>
            <person name="Wu L."/>
            <person name="Ma J."/>
        </authorList>
    </citation>
    <scope>NUCLEOTIDE SEQUENCE [LARGE SCALE GENOMIC DNA]</scope>
    <source>
        <strain evidence="4">CGMCC 4.7152</strain>
    </source>
</reference>
<evidence type="ECO:0000313" key="4">
    <source>
        <dbReference type="Proteomes" id="UP001595912"/>
    </source>
</evidence>